<proteinExistence type="predicted"/>
<accession>A0A9W4XSN4</accession>
<dbReference type="AlphaFoldDB" id="A0A9W4XSN4"/>
<feature type="chain" id="PRO_5040815117" description="Secreted protein" evidence="1">
    <location>
        <begin position="24"/>
        <end position="66"/>
    </location>
</feature>
<dbReference type="Proteomes" id="UP001152607">
    <property type="component" value="Unassembled WGS sequence"/>
</dbReference>
<evidence type="ECO:0000313" key="3">
    <source>
        <dbReference type="Proteomes" id="UP001152607"/>
    </source>
</evidence>
<comment type="caution">
    <text evidence="2">The sequence shown here is derived from an EMBL/GenBank/DDBJ whole genome shotgun (WGS) entry which is preliminary data.</text>
</comment>
<feature type="signal peptide" evidence="1">
    <location>
        <begin position="1"/>
        <end position="23"/>
    </location>
</feature>
<keyword evidence="1" id="KW-0732">Signal</keyword>
<protein>
    <recommendedName>
        <fullName evidence="4">Secreted protein</fullName>
    </recommendedName>
</protein>
<gene>
    <name evidence="2" type="ORF">PDIGIT_LOCUS12348</name>
</gene>
<dbReference type="EMBL" id="CAOQHR010000009">
    <property type="protein sequence ID" value="CAI6339200.1"/>
    <property type="molecule type" value="Genomic_DNA"/>
</dbReference>
<organism evidence="2 3">
    <name type="scientific">Periconia digitata</name>
    <dbReference type="NCBI Taxonomy" id="1303443"/>
    <lineage>
        <taxon>Eukaryota</taxon>
        <taxon>Fungi</taxon>
        <taxon>Dikarya</taxon>
        <taxon>Ascomycota</taxon>
        <taxon>Pezizomycotina</taxon>
        <taxon>Dothideomycetes</taxon>
        <taxon>Pleosporomycetidae</taxon>
        <taxon>Pleosporales</taxon>
        <taxon>Massarineae</taxon>
        <taxon>Periconiaceae</taxon>
        <taxon>Periconia</taxon>
    </lineage>
</organism>
<sequence length="66" mass="7338">MYIHKRLLILHVLPLLFLTPSKCTPTSPNPYPTLTTLYRIPPSLRSHAAAGIDAVQRRPQSSASTK</sequence>
<name>A0A9W4XSN4_9PLEO</name>
<keyword evidence="3" id="KW-1185">Reference proteome</keyword>
<reference evidence="2" key="1">
    <citation type="submission" date="2023-01" db="EMBL/GenBank/DDBJ databases">
        <authorList>
            <person name="Van Ghelder C."/>
            <person name="Rancurel C."/>
        </authorList>
    </citation>
    <scope>NUCLEOTIDE SEQUENCE</scope>
    <source>
        <strain evidence="2">CNCM I-4278</strain>
    </source>
</reference>
<evidence type="ECO:0000313" key="2">
    <source>
        <dbReference type="EMBL" id="CAI6339200.1"/>
    </source>
</evidence>
<evidence type="ECO:0008006" key="4">
    <source>
        <dbReference type="Google" id="ProtNLM"/>
    </source>
</evidence>
<evidence type="ECO:0000256" key="1">
    <source>
        <dbReference type="SAM" id="SignalP"/>
    </source>
</evidence>